<reference evidence="1" key="1">
    <citation type="submission" date="2017-12" db="EMBL/GenBank/DDBJ databases">
        <title>Genomics of Macrococcus caseolyticus.</title>
        <authorList>
            <person name="MacFadyen A.C."/>
            <person name="Paterson G.K."/>
        </authorList>
    </citation>
    <scope>NUCLEOTIDE SEQUENCE</scope>
    <source>
        <strain evidence="1">5459_5_49</strain>
    </source>
</reference>
<accession>A0ACC9MTR0</accession>
<name>A0ACC9MTR0_9STAP</name>
<sequence>MFNRNNFFSGSGCVTVTPLAFSNIFNSARLILCPPCSSILMTTSFNFEFASFTFRCQFTLLLLSPFCSTYNTFGSLVSGTLSLSCAEAKLGLKQKVITIIRLVSKFNNFLMLITTLLKSLYESLIREMVVMYVETDDINEAFIIFETLNARGKELETSDLLKNHVFRIGGPKINKYKINGIL</sequence>
<keyword evidence="2" id="KW-1185">Reference proteome</keyword>
<organism evidence="1 2">
    <name type="scientific">Macrococcoides caseolyticum</name>
    <dbReference type="NCBI Taxonomy" id="69966"/>
    <lineage>
        <taxon>Bacteria</taxon>
        <taxon>Bacillati</taxon>
        <taxon>Bacillota</taxon>
        <taxon>Bacilli</taxon>
        <taxon>Bacillales</taxon>
        <taxon>Staphylococcaceae</taxon>
        <taxon>Macrococcoides</taxon>
    </lineage>
</organism>
<evidence type="ECO:0000313" key="2">
    <source>
        <dbReference type="Proteomes" id="UP000233606"/>
    </source>
</evidence>
<evidence type="ECO:0000313" key="1">
    <source>
        <dbReference type="EMBL" id="PKE57067.1"/>
    </source>
</evidence>
<comment type="caution">
    <text evidence="1">The sequence shown here is derived from an EMBL/GenBank/DDBJ whole genome shotgun (WGS) entry which is preliminary data.</text>
</comment>
<protein>
    <submittedName>
        <fullName evidence="1">Uncharacterized protein</fullName>
    </submittedName>
</protein>
<proteinExistence type="predicted"/>
<dbReference type="Proteomes" id="UP000233606">
    <property type="component" value="Unassembled WGS sequence"/>
</dbReference>
<dbReference type="EMBL" id="PIWU01000004">
    <property type="protein sequence ID" value="PKE57067.1"/>
    <property type="molecule type" value="Genomic_DNA"/>
</dbReference>
<gene>
    <name evidence="1" type="ORF">CW682_04065</name>
</gene>